<feature type="domain" description="ENPP1-3/EXOG-like endonuclease/phosphodiesterase" evidence="12">
    <location>
        <begin position="122"/>
        <end position="316"/>
    </location>
</feature>
<evidence type="ECO:0000256" key="11">
    <source>
        <dbReference type="SAM" id="MobiDB-lite"/>
    </source>
</evidence>
<keyword evidence="4 9" id="KW-0479">Metal-binding</keyword>
<feature type="binding site" evidence="9">
    <location>
        <position position="215"/>
    </location>
    <ligand>
        <name>Mg(2+)</name>
        <dbReference type="ChEBI" id="CHEBI:18420"/>
        <note>catalytic</note>
    </ligand>
</feature>
<keyword evidence="3 10" id="KW-0540">Nuclease</keyword>
<dbReference type="GO" id="GO:0004519">
    <property type="term" value="F:endonuclease activity"/>
    <property type="evidence" value="ECO:0007669"/>
    <property type="project" value="UniProtKB-UniRule"/>
</dbReference>
<feature type="region of interest" description="Disordered" evidence="11">
    <location>
        <begin position="60"/>
        <end position="94"/>
    </location>
</feature>
<proteinExistence type="inferred from homology"/>
<dbReference type="InterPro" id="IPR044929">
    <property type="entry name" value="DNA/RNA_non-sp_Endonuclease_sf"/>
</dbReference>
<reference evidence="14" key="1">
    <citation type="journal article" date="2021" name="PeerJ">
        <title>Extensive microbial diversity within the chicken gut microbiome revealed by metagenomics and culture.</title>
        <authorList>
            <person name="Gilroy R."/>
            <person name="Ravi A."/>
            <person name="Getino M."/>
            <person name="Pursley I."/>
            <person name="Horton D.L."/>
            <person name="Alikhan N.F."/>
            <person name="Baker D."/>
            <person name="Gharbi K."/>
            <person name="Hall N."/>
            <person name="Watson M."/>
            <person name="Adriaenssens E.M."/>
            <person name="Foster-Nyarko E."/>
            <person name="Jarju S."/>
            <person name="Secka A."/>
            <person name="Antonio M."/>
            <person name="Oren A."/>
            <person name="Chaudhuri R.R."/>
            <person name="La Ragione R."/>
            <person name="Hildebrand F."/>
            <person name="Pallen M.J."/>
        </authorList>
    </citation>
    <scope>NUCLEOTIDE SEQUENCE</scope>
    <source>
        <strain evidence="14">ChiHecec2B26-12326</strain>
    </source>
</reference>
<dbReference type="PANTHER" id="PTHR13966:SF5">
    <property type="entry name" value="ENDONUCLEASE G, MITOCHONDRIAL"/>
    <property type="match status" value="1"/>
</dbReference>
<organism evidence="14 15">
    <name type="scientific">Candidatus Parabacteroides intestinigallinarum</name>
    <dbReference type="NCBI Taxonomy" id="2838722"/>
    <lineage>
        <taxon>Bacteria</taxon>
        <taxon>Pseudomonadati</taxon>
        <taxon>Bacteroidota</taxon>
        <taxon>Bacteroidia</taxon>
        <taxon>Bacteroidales</taxon>
        <taxon>Tannerellaceae</taxon>
        <taxon>Parabacteroides</taxon>
    </lineage>
</organism>
<protein>
    <recommendedName>
        <fullName evidence="10">Endonuclease</fullName>
        <ecNumber evidence="10">3.1.30.-</ecNumber>
    </recommendedName>
</protein>
<comment type="cofactor">
    <cofactor evidence="1 10">
        <name>Mg(2+)</name>
        <dbReference type="ChEBI" id="CHEBI:18420"/>
    </cofactor>
</comment>
<dbReference type="PANTHER" id="PTHR13966">
    <property type="entry name" value="ENDONUCLEASE RELATED"/>
    <property type="match status" value="1"/>
</dbReference>
<evidence type="ECO:0000259" key="13">
    <source>
        <dbReference type="SMART" id="SM00892"/>
    </source>
</evidence>
<dbReference type="Gene3D" id="3.40.570.10">
    <property type="entry name" value="Extracellular Endonuclease, subunit A"/>
    <property type="match status" value="1"/>
</dbReference>
<evidence type="ECO:0000256" key="9">
    <source>
        <dbReference type="PIRSR" id="PIRSR640255-2"/>
    </source>
</evidence>
<dbReference type="GO" id="GO:0003676">
    <property type="term" value="F:nucleic acid binding"/>
    <property type="evidence" value="ECO:0007669"/>
    <property type="project" value="InterPro"/>
</dbReference>
<evidence type="ECO:0000313" key="15">
    <source>
        <dbReference type="Proteomes" id="UP000823847"/>
    </source>
</evidence>
<evidence type="ECO:0000259" key="12">
    <source>
        <dbReference type="SMART" id="SM00477"/>
    </source>
</evidence>
<accession>A0A9D2BPR5</accession>
<name>A0A9D2BPR5_9BACT</name>
<evidence type="ECO:0000256" key="7">
    <source>
        <dbReference type="ARBA" id="ARBA00022842"/>
    </source>
</evidence>
<reference evidence="14" key="2">
    <citation type="submission" date="2021-04" db="EMBL/GenBank/DDBJ databases">
        <authorList>
            <person name="Gilroy R."/>
        </authorList>
    </citation>
    <scope>NUCLEOTIDE SEQUENCE</scope>
    <source>
        <strain evidence="14">ChiHecec2B26-12326</strain>
    </source>
</reference>
<dbReference type="InterPro" id="IPR018524">
    <property type="entry name" value="DNA/RNA_endonuclease_AS"/>
</dbReference>
<dbReference type="EMBL" id="DXEN01000064">
    <property type="protein sequence ID" value="HIX86634.1"/>
    <property type="molecule type" value="Genomic_DNA"/>
</dbReference>
<dbReference type="Proteomes" id="UP000823847">
    <property type="component" value="Unassembled WGS sequence"/>
</dbReference>
<dbReference type="InterPro" id="IPR040255">
    <property type="entry name" value="Non-specific_endonuclease"/>
</dbReference>
<dbReference type="GO" id="GO:0016787">
    <property type="term" value="F:hydrolase activity"/>
    <property type="evidence" value="ECO:0007669"/>
    <property type="project" value="UniProtKB-KW"/>
</dbReference>
<dbReference type="CDD" id="cd00091">
    <property type="entry name" value="NUC"/>
    <property type="match status" value="1"/>
</dbReference>
<dbReference type="SMART" id="SM00892">
    <property type="entry name" value="Endonuclease_NS"/>
    <property type="match status" value="1"/>
</dbReference>
<evidence type="ECO:0000256" key="5">
    <source>
        <dbReference type="ARBA" id="ARBA00022759"/>
    </source>
</evidence>
<dbReference type="AlphaFoldDB" id="A0A9D2BPR5"/>
<evidence type="ECO:0000256" key="4">
    <source>
        <dbReference type="ARBA" id="ARBA00022723"/>
    </source>
</evidence>
<evidence type="ECO:0000313" key="14">
    <source>
        <dbReference type="EMBL" id="HIX86634.1"/>
    </source>
</evidence>
<keyword evidence="7" id="KW-0460">Magnesium</keyword>
<dbReference type="EC" id="3.1.30.-" evidence="10"/>
<dbReference type="GO" id="GO:0046872">
    <property type="term" value="F:metal ion binding"/>
    <property type="evidence" value="ECO:0007669"/>
    <property type="project" value="UniProtKB-KW"/>
</dbReference>
<evidence type="ECO:0000256" key="10">
    <source>
        <dbReference type="RuleBase" id="RU366055"/>
    </source>
</evidence>
<dbReference type="InterPro" id="IPR044925">
    <property type="entry name" value="His-Me_finger_sf"/>
</dbReference>
<feature type="active site" description="Proton acceptor" evidence="8">
    <location>
        <position position="184"/>
    </location>
</feature>
<comment type="caution">
    <text evidence="14">The sequence shown here is derived from an EMBL/GenBank/DDBJ whole genome shotgun (WGS) entry which is preliminary data.</text>
</comment>
<sequence length="332" mass="37426">MVRKKGKRRSRRGGKKNPAASFIASIKRALLATAAALVCLIGLLYVYNYFFPVSRTTLGSRKPVPEETAVPARKKVERPETAREEADRPHSNAGAARYTFPARAEIPEWEAGKKRKEQIIRHEGYTVSYNSDYRIANWVAYELTSKEAKSKKATRSNKFVPDPLVKGATALNEDYTRTGYDRGHLAPAGDMKWSMKAMRESFYLSNICPQDPDLNRGIWKELEEQIRLWASENGSLLVVTGPIITDDLRRLGKNRVGIPKRFFKVVCTQTAGRPEGVGFLFDNRDYGDTPLRSMMIPIDSVESVTGIDFFPSLPDSIERPMEVSVNKSCWSI</sequence>
<evidence type="ECO:0000256" key="1">
    <source>
        <dbReference type="ARBA" id="ARBA00001946"/>
    </source>
</evidence>
<evidence type="ECO:0000256" key="3">
    <source>
        <dbReference type="ARBA" id="ARBA00022722"/>
    </source>
</evidence>
<dbReference type="InterPro" id="IPR001604">
    <property type="entry name" value="Endo_G_ENPP1-like_dom"/>
</dbReference>
<dbReference type="SMART" id="SM00477">
    <property type="entry name" value="NUC"/>
    <property type="match status" value="1"/>
</dbReference>
<dbReference type="PROSITE" id="PS01070">
    <property type="entry name" value="NUCLEASE_NON_SPEC"/>
    <property type="match status" value="1"/>
</dbReference>
<keyword evidence="6 10" id="KW-0378">Hydrolase</keyword>
<evidence type="ECO:0000256" key="2">
    <source>
        <dbReference type="ARBA" id="ARBA00010052"/>
    </source>
</evidence>
<dbReference type="Pfam" id="PF01223">
    <property type="entry name" value="Endonuclease_NS"/>
    <property type="match status" value="1"/>
</dbReference>
<dbReference type="SUPFAM" id="SSF54060">
    <property type="entry name" value="His-Me finger endonucleases"/>
    <property type="match status" value="1"/>
</dbReference>
<evidence type="ECO:0000256" key="6">
    <source>
        <dbReference type="ARBA" id="ARBA00022801"/>
    </source>
</evidence>
<keyword evidence="5 10" id="KW-0255">Endonuclease</keyword>
<feature type="domain" description="DNA/RNA non-specific endonuclease/pyrophosphatase/phosphodiesterase" evidence="13">
    <location>
        <begin position="121"/>
        <end position="316"/>
    </location>
</feature>
<dbReference type="InterPro" id="IPR020821">
    <property type="entry name" value="ENPP1-3/EXOG-like_nuc-like"/>
</dbReference>
<evidence type="ECO:0000256" key="8">
    <source>
        <dbReference type="PIRSR" id="PIRSR640255-1"/>
    </source>
</evidence>
<gene>
    <name evidence="14" type="ORF">H9848_08535</name>
</gene>
<feature type="compositionally biased region" description="Basic and acidic residues" evidence="11">
    <location>
        <begin position="77"/>
        <end position="90"/>
    </location>
</feature>
<comment type="similarity">
    <text evidence="2 10">Belongs to the DNA/RNA non-specific endonuclease family.</text>
</comment>